<evidence type="ECO:0000313" key="3">
    <source>
        <dbReference type="Proteomes" id="UP000000724"/>
    </source>
</evidence>
<dbReference type="AlphaFoldDB" id="B6HU42"/>
<sequence length="213" mass="23864">MDLSFDRRMGRSIQRSTRDTKHVSKDHLQAPHPIKTSYLLFTQTTNSMPGLLNEPRIVVGERTESDKWSACDGVEAHKMGTSSVIAIANEEGFLLSNISSDEGREGRVARELCARYSADKRHFGNKPVDVWIVYKRGNSSGPRIRGIMRRIQPARIVEQTYRSESFMNWPTDEGALFRLELVDGAPMATMRRQDGYGSPVAVTGNGPILEPGR</sequence>
<dbReference type="KEGG" id="pcs:N7525_004957"/>
<organism evidence="2 3">
    <name type="scientific">Penicillium rubens (strain ATCC 28089 / DSM 1075 / NRRL 1951 / Wisconsin 54-1255)</name>
    <name type="common">Penicillium chrysogenum</name>
    <dbReference type="NCBI Taxonomy" id="500485"/>
    <lineage>
        <taxon>Eukaryota</taxon>
        <taxon>Fungi</taxon>
        <taxon>Dikarya</taxon>
        <taxon>Ascomycota</taxon>
        <taxon>Pezizomycotina</taxon>
        <taxon>Eurotiomycetes</taxon>
        <taxon>Eurotiomycetidae</taxon>
        <taxon>Eurotiales</taxon>
        <taxon>Aspergillaceae</taxon>
        <taxon>Penicillium</taxon>
        <taxon>Penicillium chrysogenum species complex</taxon>
    </lineage>
</organism>
<proteinExistence type="predicted"/>
<feature type="compositionally biased region" description="Basic and acidic residues" evidence="1">
    <location>
        <begin position="16"/>
        <end position="26"/>
    </location>
</feature>
<reference evidence="2 3" key="1">
    <citation type="journal article" date="2008" name="Nat. Biotechnol.">
        <title>Genome sequencing and analysis of the filamentous fungus Penicillium chrysogenum.</title>
        <authorList>
            <person name="van den Berg M.A."/>
            <person name="Albang R."/>
            <person name="Albermann K."/>
            <person name="Badger J.H."/>
            <person name="Daran J.-M."/>
            <person name="Driessen A.J.M."/>
            <person name="Garcia-Estrada C."/>
            <person name="Fedorova N.D."/>
            <person name="Harris D.M."/>
            <person name="Heijne W.H.M."/>
            <person name="Joardar V.S."/>
            <person name="Kiel J.A.K.W."/>
            <person name="Kovalchuk A."/>
            <person name="Martin J.F."/>
            <person name="Nierman W.C."/>
            <person name="Nijland J.G."/>
            <person name="Pronk J.T."/>
            <person name="Roubos J.A."/>
            <person name="van der Klei I.J."/>
            <person name="van Peij N.N.M.E."/>
            <person name="Veenhuis M."/>
            <person name="von Doehren H."/>
            <person name="Wagner C."/>
            <person name="Wortman J.R."/>
            <person name="Bovenberg R.A.L."/>
        </authorList>
    </citation>
    <scope>NUCLEOTIDE SEQUENCE [LARGE SCALE GENOMIC DNA]</scope>
    <source>
        <strain evidence="3">ATCC 28089 / DSM 1075 / NRRL 1951 / Wisconsin 54-1255</strain>
    </source>
</reference>
<keyword evidence="3" id="KW-1185">Reference proteome</keyword>
<evidence type="ECO:0000313" key="2">
    <source>
        <dbReference type="EMBL" id="CAP98700.1"/>
    </source>
</evidence>
<dbReference type="GeneID" id="8311323"/>
<dbReference type="OMA" id="PMATMRR"/>
<dbReference type="VEuPathDB" id="FungiDB:PCH_Pc22g14120"/>
<dbReference type="OrthoDB" id="4256107at2759"/>
<evidence type="ECO:0000256" key="1">
    <source>
        <dbReference type="SAM" id="MobiDB-lite"/>
    </source>
</evidence>
<dbReference type="Proteomes" id="UP000000724">
    <property type="component" value="Contig Pc00c22"/>
</dbReference>
<name>B6HU42_PENRW</name>
<dbReference type="HOGENOM" id="CLU_112559_0_0_1"/>
<protein>
    <submittedName>
        <fullName evidence="2">Uncharacterized protein</fullName>
    </submittedName>
</protein>
<accession>B6HU42</accession>
<gene>
    <name evidence="2" type="ORF">Pc22g14120</name>
    <name evidence="2" type="ORF">PCH_Pc22g14120</name>
</gene>
<feature type="region of interest" description="Disordered" evidence="1">
    <location>
        <begin position="1"/>
        <end position="26"/>
    </location>
</feature>
<dbReference type="EMBL" id="AM920437">
    <property type="protein sequence ID" value="CAP98700.1"/>
    <property type="molecule type" value="Genomic_DNA"/>
</dbReference>